<name>A0ABW1K969_9ACTN</name>
<feature type="region of interest" description="Disordered" evidence="1">
    <location>
        <begin position="72"/>
        <end position="113"/>
    </location>
</feature>
<evidence type="ECO:0000313" key="4">
    <source>
        <dbReference type="Proteomes" id="UP001596203"/>
    </source>
</evidence>
<protein>
    <submittedName>
        <fullName evidence="3">Uncharacterized protein</fullName>
    </submittedName>
</protein>
<accession>A0ABW1K969</accession>
<dbReference type="RefSeq" id="WP_377422363.1">
    <property type="nucleotide sequence ID" value="NZ_JBHSPR010000010.1"/>
</dbReference>
<sequence>MSQPPVSPGPPYNPLGGDLPPQPPTYSVPHTRPRKRRAWPWVIGGLVITGLLCCGGLGAIGALSDDPTTNTANTAAAGTTPTTAPAATTPAATPTTTAPPPKTTPPKPAPKVTYKPLTERQWKLVAKDPDKYIGKTYIVYGSVTQFDAATGTDTFRADVGHKNMQYDFEYETNTLLTAPASKLENVVEGDEFRATVKVTGSHSYDTQIGGNTTVPMLAIASIKVL</sequence>
<keyword evidence="2" id="KW-0472">Membrane</keyword>
<comment type="caution">
    <text evidence="3">The sequence shown here is derived from an EMBL/GenBank/DDBJ whole genome shotgun (WGS) entry which is preliminary data.</text>
</comment>
<dbReference type="EMBL" id="JBHSPR010000010">
    <property type="protein sequence ID" value="MFC6017812.1"/>
    <property type="molecule type" value="Genomic_DNA"/>
</dbReference>
<gene>
    <name evidence="3" type="ORF">ACFP2T_16545</name>
</gene>
<keyword evidence="2" id="KW-1133">Transmembrane helix</keyword>
<evidence type="ECO:0000256" key="2">
    <source>
        <dbReference type="SAM" id="Phobius"/>
    </source>
</evidence>
<evidence type="ECO:0000256" key="1">
    <source>
        <dbReference type="SAM" id="MobiDB-lite"/>
    </source>
</evidence>
<feature type="compositionally biased region" description="Pro residues" evidence="1">
    <location>
        <begin position="97"/>
        <end position="109"/>
    </location>
</feature>
<keyword evidence="2" id="KW-0812">Transmembrane</keyword>
<dbReference type="Proteomes" id="UP001596203">
    <property type="component" value="Unassembled WGS sequence"/>
</dbReference>
<feature type="region of interest" description="Disordered" evidence="1">
    <location>
        <begin position="1"/>
        <end position="33"/>
    </location>
</feature>
<feature type="compositionally biased region" description="Low complexity" evidence="1">
    <location>
        <begin position="72"/>
        <end position="96"/>
    </location>
</feature>
<organism evidence="3 4">
    <name type="scientific">Plantactinospora solaniradicis</name>
    <dbReference type="NCBI Taxonomy" id="1723736"/>
    <lineage>
        <taxon>Bacteria</taxon>
        <taxon>Bacillati</taxon>
        <taxon>Actinomycetota</taxon>
        <taxon>Actinomycetes</taxon>
        <taxon>Micromonosporales</taxon>
        <taxon>Micromonosporaceae</taxon>
        <taxon>Plantactinospora</taxon>
    </lineage>
</organism>
<keyword evidence="4" id="KW-1185">Reference proteome</keyword>
<proteinExistence type="predicted"/>
<reference evidence="4" key="1">
    <citation type="journal article" date="2019" name="Int. J. Syst. Evol. Microbiol.">
        <title>The Global Catalogue of Microorganisms (GCM) 10K type strain sequencing project: providing services to taxonomists for standard genome sequencing and annotation.</title>
        <authorList>
            <consortium name="The Broad Institute Genomics Platform"/>
            <consortium name="The Broad Institute Genome Sequencing Center for Infectious Disease"/>
            <person name="Wu L."/>
            <person name="Ma J."/>
        </authorList>
    </citation>
    <scope>NUCLEOTIDE SEQUENCE [LARGE SCALE GENOMIC DNA]</scope>
    <source>
        <strain evidence="4">ZS-35-S2</strain>
    </source>
</reference>
<feature type="transmembrane region" description="Helical" evidence="2">
    <location>
        <begin position="41"/>
        <end position="63"/>
    </location>
</feature>
<feature type="compositionally biased region" description="Pro residues" evidence="1">
    <location>
        <begin position="1"/>
        <end position="13"/>
    </location>
</feature>
<evidence type="ECO:0000313" key="3">
    <source>
        <dbReference type="EMBL" id="MFC6017812.1"/>
    </source>
</evidence>